<accession>A0A2H3KSR0</accession>
<dbReference type="Gene3D" id="3.40.630.30">
    <property type="match status" value="1"/>
</dbReference>
<organism evidence="4 5">
    <name type="scientific">Candidatus Chloroploca asiatica</name>
    <dbReference type="NCBI Taxonomy" id="1506545"/>
    <lineage>
        <taxon>Bacteria</taxon>
        <taxon>Bacillati</taxon>
        <taxon>Chloroflexota</taxon>
        <taxon>Chloroflexia</taxon>
        <taxon>Chloroflexales</taxon>
        <taxon>Chloroflexineae</taxon>
        <taxon>Oscillochloridaceae</taxon>
        <taxon>Candidatus Chloroploca</taxon>
    </lineage>
</organism>
<dbReference type="GO" id="GO:0005737">
    <property type="term" value="C:cytoplasm"/>
    <property type="evidence" value="ECO:0007669"/>
    <property type="project" value="TreeGrafter"/>
</dbReference>
<sequence length="177" mass="20061">MTSPLYQPPVTLPRLNVSPDAAVIIRRARVSDIPRLYEMINYYALRGDMLPKTLDQLYNRVRSFNVAEADGEVVGSAALNITWADLAEVVSLTVHPDFQGRGLGRYLVEPLFDEARELGIPTIFALTLQVGFFSRLGFREVPKLRLPHKIWQDCNTCFKQDRCDEVAMVREIPLARG</sequence>
<dbReference type="OrthoDB" id="9793138at2"/>
<evidence type="ECO:0000313" key="5">
    <source>
        <dbReference type="Proteomes" id="UP000220922"/>
    </source>
</evidence>
<dbReference type="InterPro" id="IPR000182">
    <property type="entry name" value="GNAT_dom"/>
</dbReference>
<feature type="domain" description="N-acetyltransferase" evidence="3">
    <location>
        <begin position="23"/>
        <end position="173"/>
    </location>
</feature>
<dbReference type="InterPro" id="IPR016181">
    <property type="entry name" value="Acyl_CoA_acyltransferase"/>
</dbReference>
<protein>
    <submittedName>
        <fullName evidence="4">Acetyltransferase</fullName>
    </submittedName>
</protein>
<dbReference type="NCBIfam" id="NF005840">
    <property type="entry name" value="PRK07757.1"/>
    <property type="match status" value="1"/>
</dbReference>
<dbReference type="AlphaFoldDB" id="A0A2H3KSR0"/>
<dbReference type="PANTHER" id="PTHR43626:SF4">
    <property type="entry name" value="GCN5-RELATED N-ACETYLTRANSFERASE 2, CHLOROPLASTIC"/>
    <property type="match status" value="1"/>
</dbReference>
<evidence type="ECO:0000259" key="3">
    <source>
        <dbReference type="PROSITE" id="PS51186"/>
    </source>
</evidence>
<dbReference type="GO" id="GO:0008080">
    <property type="term" value="F:N-acetyltransferase activity"/>
    <property type="evidence" value="ECO:0007669"/>
    <property type="project" value="InterPro"/>
</dbReference>
<dbReference type="CDD" id="cd04301">
    <property type="entry name" value="NAT_SF"/>
    <property type="match status" value="1"/>
</dbReference>
<comment type="caution">
    <text evidence="4">The sequence shown here is derived from an EMBL/GenBank/DDBJ whole genome shotgun (WGS) entry which is preliminary data.</text>
</comment>
<name>A0A2H3KSR0_9CHLR</name>
<gene>
    <name evidence="4" type="ORF">A9Q02_15985</name>
</gene>
<dbReference type="InterPro" id="IPR045039">
    <property type="entry name" value="NSI-like"/>
</dbReference>
<reference evidence="4 5" key="1">
    <citation type="submission" date="2016-05" db="EMBL/GenBank/DDBJ databases">
        <authorList>
            <person name="Lavstsen T."/>
            <person name="Jespersen J.S."/>
        </authorList>
    </citation>
    <scope>NUCLEOTIDE SEQUENCE [LARGE SCALE GENOMIC DNA]</scope>
    <source>
        <strain evidence="4 5">B7-9</strain>
    </source>
</reference>
<evidence type="ECO:0000256" key="1">
    <source>
        <dbReference type="ARBA" id="ARBA00022679"/>
    </source>
</evidence>
<keyword evidence="1 4" id="KW-0808">Transferase</keyword>
<dbReference type="EMBL" id="LYXE01000104">
    <property type="protein sequence ID" value="PDV98300.1"/>
    <property type="molecule type" value="Genomic_DNA"/>
</dbReference>
<dbReference type="Pfam" id="PF00583">
    <property type="entry name" value="Acetyltransf_1"/>
    <property type="match status" value="1"/>
</dbReference>
<dbReference type="PANTHER" id="PTHR43626">
    <property type="entry name" value="ACYL-COA N-ACYLTRANSFERASE"/>
    <property type="match status" value="1"/>
</dbReference>
<keyword evidence="2" id="KW-0012">Acyltransferase</keyword>
<evidence type="ECO:0000313" key="4">
    <source>
        <dbReference type="EMBL" id="PDV98300.1"/>
    </source>
</evidence>
<dbReference type="Proteomes" id="UP000220922">
    <property type="component" value="Unassembled WGS sequence"/>
</dbReference>
<keyword evidence="5" id="KW-1185">Reference proteome</keyword>
<dbReference type="RefSeq" id="WP_097653637.1">
    <property type="nucleotide sequence ID" value="NZ_LYXE01000104.1"/>
</dbReference>
<proteinExistence type="predicted"/>
<evidence type="ECO:0000256" key="2">
    <source>
        <dbReference type="ARBA" id="ARBA00023315"/>
    </source>
</evidence>
<dbReference type="PROSITE" id="PS51186">
    <property type="entry name" value="GNAT"/>
    <property type="match status" value="1"/>
</dbReference>
<dbReference type="SUPFAM" id="SSF55729">
    <property type="entry name" value="Acyl-CoA N-acyltransferases (Nat)"/>
    <property type="match status" value="1"/>
</dbReference>